<protein>
    <submittedName>
        <fullName evidence="3">Siderophore-interacting protein</fullName>
    </submittedName>
</protein>
<dbReference type="Pfam" id="PF08021">
    <property type="entry name" value="FAD_binding_9"/>
    <property type="match status" value="1"/>
</dbReference>
<dbReference type="GO" id="GO:0016491">
    <property type="term" value="F:oxidoreductase activity"/>
    <property type="evidence" value="ECO:0007669"/>
    <property type="project" value="InterPro"/>
</dbReference>
<dbReference type="STRING" id="595536.GCA_000178815_02198"/>
<proteinExistence type="inferred from homology"/>
<dbReference type="Gene3D" id="2.40.30.10">
    <property type="entry name" value="Translation factors"/>
    <property type="match status" value="1"/>
</dbReference>
<reference evidence="4" key="1">
    <citation type="submission" date="2017-10" db="EMBL/GenBank/DDBJ databases">
        <title>Completed PacBio SMRT sequence of Methylosinus trichosporium OB3b reveals presence of a third large plasmid.</title>
        <authorList>
            <person name="Charles T.C."/>
            <person name="Lynch M.D.J."/>
            <person name="Heil J.R."/>
            <person name="Cheng J."/>
        </authorList>
    </citation>
    <scope>NUCLEOTIDE SEQUENCE [LARGE SCALE GENOMIC DNA]</scope>
    <source>
        <strain evidence="4">OB3b</strain>
    </source>
</reference>
<keyword evidence="4" id="KW-1185">Reference proteome</keyword>
<dbReference type="RefSeq" id="WP_051418684.1">
    <property type="nucleotide sequence ID" value="NZ_ADVE02000001.1"/>
</dbReference>
<dbReference type="Proteomes" id="UP000230709">
    <property type="component" value="Chromosome"/>
</dbReference>
<dbReference type="InterPro" id="IPR017938">
    <property type="entry name" value="Riboflavin_synthase-like_b-brl"/>
</dbReference>
<dbReference type="InterPro" id="IPR039261">
    <property type="entry name" value="FNR_nucleotide-bd"/>
</dbReference>
<accession>A0A2D2D1V0</accession>
<dbReference type="Pfam" id="PF04954">
    <property type="entry name" value="SIP"/>
    <property type="match status" value="1"/>
</dbReference>
<dbReference type="InterPro" id="IPR007037">
    <property type="entry name" value="SIP_rossman_dom"/>
</dbReference>
<dbReference type="CDD" id="cd06193">
    <property type="entry name" value="siderophore_interacting"/>
    <property type="match status" value="1"/>
</dbReference>
<dbReference type="InterPro" id="IPR017927">
    <property type="entry name" value="FAD-bd_FR_type"/>
</dbReference>
<dbReference type="AlphaFoldDB" id="A0A2D2D1V0"/>
<dbReference type="PANTHER" id="PTHR30157:SF0">
    <property type="entry name" value="NADPH-DEPENDENT FERRIC-CHELATE REDUCTASE"/>
    <property type="match status" value="1"/>
</dbReference>
<sequence length="266" mass="28356">MNSICICKVNPGQGVDMTDSLSATPDSEAPGRLTALLVRLLFRQATVSKVETLSEHFRRITFVGDALKSVAWAPGAKIQISVGGGANRTYTPINWDSVAGQTQILVFTHGDGPGSAWASTVQEGEACAFFGPRRSLDLERVGDDLGLLFGDETTFGSALAFASSYGPEGAPILLFEVSSVAESERVWRSCSPLRATFIPRAAGETHLNAVAAELRTIISDWAPDAYILSGKASSIRRVRGILEEHAIARAQTSVKAYWAAGKKGLD</sequence>
<dbReference type="InterPro" id="IPR013113">
    <property type="entry name" value="SIP_FAD-bd"/>
</dbReference>
<evidence type="ECO:0000313" key="3">
    <source>
        <dbReference type="EMBL" id="ATQ68985.1"/>
    </source>
</evidence>
<dbReference type="Gene3D" id="3.40.50.80">
    <property type="entry name" value="Nucleotide-binding domain of ferredoxin-NADP reductase (FNR) module"/>
    <property type="match status" value="1"/>
</dbReference>
<dbReference type="SUPFAM" id="SSF63380">
    <property type="entry name" value="Riboflavin synthase domain-like"/>
    <property type="match status" value="1"/>
</dbReference>
<feature type="domain" description="FAD-binding FR-type" evidence="2">
    <location>
        <begin position="40"/>
        <end position="139"/>
    </location>
</feature>
<gene>
    <name evidence="3" type="ORF">CQW49_14680</name>
</gene>
<name>A0A2D2D1V0_METT3</name>
<dbReference type="PANTHER" id="PTHR30157">
    <property type="entry name" value="FERRIC REDUCTASE, NADPH-DEPENDENT"/>
    <property type="match status" value="1"/>
</dbReference>
<evidence type="ECO:0000313" key="4">
    <source>
        <dbReference type="Proteomes" id="UP000230709"/>
    </source>
</evidence>
<organism evidence="3 4">
    <name type="scientific">Methylosinus trichosporium (strain ATCC 35070 / NCIMB 11131 / UNIQEM 75 / OB3b)</name>
    <dbReference type="NCBI Taxonomy" id="595536"/>
    <lineage>
        <taxon>Bacteria</taxon>
        <taxon>Pseudomonadati</taxon>
        <taxon>Pseudomonadota</taxon>
        <taxon>Alphaproteobacteria</taxon>
        <taxon>Hyphomicrobiales</taxon>
        <taxon>Methylocystaceae</taxon>
        <taxon>Methylosinus</taxon>
    </lineage>
</organism>
<evidence type="ECO:0000256" key="1">
    <source>
        <dbReference type="ARBA" id="ARBA00035644"/>
    </source>
</evidence>
<dbReference type="KEGG" id="mtw:CQW49_14680"/>
<evidence type="ECO:0000259" key="2">
    <source>
        <dbReference type="PROSITE" id="PS51384"/>
    </source>
</evidence>
<comment type="similarity">
    <text evidence="1">Belongs to the SIP oxidoreductase family.</text>
</comment>
<dbReference type="InterPro" id="IPR039374">
    <property type="entry name" value="SIP_fam"/>
</dbReference>
<dbReference type="PROSITE" id="PS51384">
    <property type="entry name" value="FAD_FR"/>
    <property type="match status" value="1"/>
</dbReference>
<dbReference type="EMBL" id="CP023737">
    <property type="protein sequence ID" value="ATQ68985.1"/>
    <property type="molecule type" value="Genomic_DNA"/>
</dbReference>